<accession>A0ABT9ZUV2</accession>
<feature type="compositionally biased region" description="Polar residues" evidence="6">
    <location>
        <begin position="1"/>
        <end position="12"/>
    </location>
</feature>
<protein>
    <submittedName>
        <fullName evidence="9">RDD family membrane protein YckC</fullName>
    </submittedName>
</protein>
<keyword evidence="10" id="KW-1185">Reference proteome</keyword>
<dbReference type="InterPro" id="IPR010432">
    <property type="entry name" value="RDD"/>
</dbReference>
<proteinExistence type="predicted"/>
<feature type="region of interest" description="Disordered" evidence="6">
    <location>
        <begin position="1"/>
        <end position="22"/>
    </location>
</feature>
<evidence type="ECO:0000259" key="8">
    <source>
        <dbReference type="Pfam" id="PF06271"/>
    </source>
</evidence>
<evidence type="ECO:0000313" key="10">
    <source>
        <dbReference type="Proteomes" id="UP001230005"/>
    </source>
</evidence>
<comment type="subcellular location">
    <subcellularLocation>
        <location evidence="1">Cell membrane</location>
        <topology evidence="1">Multi-pass membrane protein</topology>
    </subcellularLocation>
</comment>
<keyword evidence="3 7" id="KW-0812">Transmembrane</keyword>
<keyword evidence="4 7" id="KW-1133">Transmembrane helix</keyword>
<organism evidence="9 10">
    <name type="scientific">Evansella vedderi</name>
    <dbReference type="NCBI Taxonomy" id="38282"/>
    <lineage>
        <taxon>Bacteria</taxon>
        <taxon>Bacillati</taxon>
        <taxon>Bacillota</taxon>
        <taxon>Bacilli</taxon>
        <taxon>Bacillales</taxon>
        <taxon>Bacillaceae</taxon>
        <taxon>Evansella</taxon>
    </lineage>
</organism>
<evidence type="ECO:0000256" key="6">
    <source>
        <dbReference type="SAM" id="MobiDB-lite"/>
    </source>
</evidence>
<evidence type="ECO:0000256" key="3">
    <source>
        <dbReference type="ARBA" id="ARBA00022692"/>
    </source>
</evidence>
<comment type="caution">
    <text evidence="9">The sequence shown here is derived from an EMBL/GenBank/DDBJ whole genome shotgun (WGS) entry which is preliminary data.</text>
</comment>
<keyword evidence="2" id="KW-1003">Cell membrane</keyword>
<dbReference type="Proteomes" id="UP001230005">
    <property type="component" value="Unassembled WGS sequence"/>
</dbReference>
<evidence type="ECO:0000256" key="5">
    <source>
        <dbReference type="ARBA" id="ARBA00023136"/>
    </source>
</evidence>
<keyword evidence="5 7" id="KW-0472">Membrane</keyword>
<evidence type="ECO:0000313" key="9">
    <source>
        <dbReference type="EMBL" id="MDQ0255021.1"/>
    </source>
</evidence>
<dbReference type="Pfam" id="PF06271">
    <property type="entry name" value="RDD"/>
    <property type="match status" value="1"/>
</dbReference>
<dbReference type="PANTHER" id="PTHR36115">
    <property type="entry name" value="PROLINE-RICH ANTIGEN HOMOLOG-RELATED"/>
    <property type="match status" value="1"/>
</dbReference>
<dbReference type="PANTHER" id="PTHR36115:SF9">
    <property type="entry name" value="LMO1584 PROTEIN"/>
    <property type="match status" value="1"/>
</dbReference>
<name>A0ABT9ZUV2_9BACI</name>
<dbReference type="RefSeq" id="WP_307325799.1">
    <property type="nucleotide sequence ID" value="NZ_JAUSUG010000008.1"/>
</dbReference>
<evidence type="ECO:0000256" key="2">
    <source>
        <dbReference type="ARBA" id="ARBA00022475"/>
    </source>
</evidence>
<evidence type="ECO:0000256" key="7">
    <source>
        <dbReference type="SAM" id="Phobius"/>
    </source>
</evidence>
<feature type="transmembrane region" description="Helical" evidence="7">
    <location>
        <begin position="37"/>
        <end position="61"/>
    </location>
</feature>
<reference evidence="9 10" key="1">
    <citation type="submission" date="2023-07" db="EMBL/GenBank/DDBJ databases">
        <title>Genomic Encyclopedia of Type Strains, Phase IV (KMG-IV): sequencing the most valuable type-strain genomes for metagenomic binning, comparative biology and taxonomic classification.</title>
        <authorList>
            <person name="Goeker M."/>
        </authorList>
    </citation>
    <scope>NUCLEOTIDE SEQUENCE [LARGE SCALE GENOMIC DNA]</scope>
    <source>
        <strain evidence="9 10">DSM 9768</strain>
    </source>
</reference>
<evidence type="ECO:0000256" key="4">
    <source>
        <dbReference type="ARBA" id="ARBA00022989"/>
    </source>
</evidence>
<evidence type="ECO:0000256" key="1">
    <source>
        <dbReference type="ARBA" id="ARBA00004651"/>
    </source>
</evidence>
<dbReference type="EMBL" id="JAUSUG010000008">
    <property type="protein sequence ID" value="MDQ0255021.1"/>
    <property type="molecule type" value="Genomic_DNA"/>
</dbReference>
<sequence>MNESNTSLNEEQIQMDRDDSTIDSREKRVPAGFWMRFWAYIIDLIIVASINGILLTPFLLWTNMGELTLGVYSLGAFVSTIISFGYFVLTTKRWNQTLGKRIMGIKVCSDKKVGLSWQDVLMREVVGRYIHQSLVITNALYIIVPFHPRKKGLHDILGDTHVILEEREKV</sequence>
<dbReference type="InterPro" id="IPR051791">
    <property type="entry name" value="Pra-immunoreactive"/>
</dbReference>
<feature type="transmembrane region" description="Helical" evidence="7">
    <location>
        <begin position="67"/>
        <end position="89"/>
    </location>
</feature>
<feature type="domain" description="RDD" evidence="8">
    <location>
        <begin position="30"/>
        <end position="158"/>
    </location>
</feature>
<gene>
    <name evidence="9" type="ORF">J2S74_002403</name>
</gene>